<dbReference type="InterPro" id="IPR009080">
    <property type="entry name" value="tRNAsynth_Ia_anticodon-bd"/>
</dbReference>
<evidence type="ECO:0000313" key="3">
    <source>
        <dbReference type="Proteomes" id="UP001152888"/>
    </source>
</evidence>
<keyword evidence="3" id="KW-1185">Reference proteome</keyword>
<dbReference type="GO" id="GO:0106217">
    <property type="term" value="P:tRNA C3-cytosine methylation"/>
    <property type="evidence" value="ECO:0007669"/>
    <property type="project" value="TreeGrafter"/>
</dbReference>
<dbReference type="AlphaFoldDB" id="A0A9P0KNQ5"/>
<accession>A0A9P0KNQ5</accession>
<dbReference type="EMBL" id="CAKOFQ010006869">
    <property type="protein sequence ID" value="CAH1978034.1"/>
    <property type="molecule type" value="Genomic_DNA"/>
</dbReference>
<dbReference type="GO" id="GO:0004814">
    <property type="term" value="F:arginine-tRNA ligase activity"/>
    <property type="evidence" value="ECO:0007669"/>
    <property type="project" value="InterPro"/>
</dbReference>
<dbReference type="GO" id="GO:0005524">
    <property type="term" value="F:ATP binding"/>
    <property type="evidence" value="ECO:0007669"/>
    <property type="project" value="InterPro"/>
</dbReference>
<dbReference type="SUPFAM" id="SSF47323">
    <property type="entry name" value="Anticodon-binding domain of a subclass of class I aminoacyl-tRNA synthetases"/>
    <property type="match status" value="1"/>
</dbReference>
<sequence length="414" mass="47696">MYLLEFFLFQLQKYLVSSEKNNHNIIRKHTKKLKTLGDISFPLKIKNWHNLLNKDVSDLETIFDYNEVDIDHLKAESVNWGISIADIKPIESDVHMFLTRSGETFMATISEVLSSQERYGFCVLFDSKISVETTSVDVRIGDLDVTNLRIQILKSVADNLIQKFTSKCSSVQNQNKIMISQSPLRKPHTFLLCGPVIDHNGVKSTMISGKLFGKRMNDMRMMAQHKYGVQIKANSPWEVYFEKLGKACVTIELLSNKPQKPMKITENNSQTANKGASFIFYNCARLATLLREFERRIAQNVYPALPAIDCVDFSLLDQQEEWELLYVCIMQYPMVLKDSVKDIEKGIFGPHNLIIFLSNLCSVFSVYYRRVRILTDAREHLHGVIHAKVYLLKALQVVFHNTLFLLNIEPIKEM</sequence>
<name>A0A9P0KNQ5_ACAOB</name>
<reference evidence="2" key="1">
    <citation type="submission" date="2022-03" db="EMBL/GenBank/DDBJ databases">
        <authorList>
            <person name="Sayadi A."/>
        </authorList>
    </citation>
    <scope>NUCLEOTIDE SEQUENCE</scope>
</reference>
<gene>
    <name evidence="2" type="ORF">ACAOBT_LOCUS13039</name>
</gene>
<dbReference type="OrthoDB" id="9990834at2759"/>
<dbReference type="SMART" id="SM00836">
    <property type="entry name" value="DALR_1"/>
    <property type="match status" value="1"/>
</dbReference>
<organism evidence="2 3">
    <name type="scientific">Acanthoscelides obtectus</name>
    <name type="common">Bean weevil</name>
    <name type="synonym">Bruchus obtectus</name>
    <dbReference type="NCBI Taxonomy" id="200917"/>
    <lineage>
        <taxon>Eukaryota</taxon>
        <taxon>Metazoa</taxon>
        <taxon>Ecdysozoa</taxon>
        <taxon>Arthropoda</taxon>
        <taxon>Hexapoda</taxon>
        <taxon>Insecta</taxon>
        <taxon>Pterygota</taxon>
        <taxon>Neoptera</taxon>
        <taxon>Endopterygota</taxon>
        <taxon>Coleoptera</taxon>
        <taxon>Polyphaga</taxon>
        <taxon>Cucujiformia</taxon>
        <taxon>Chrysomeloidea</taxon>
        <taxon>Chrysomelidae</taxon>
        <taxon>Bruchinae</taxon>
        <taxon>Bruchini</taxon>
        <taxon>Acanthoscelides</taxon>
    </lineage>
</organism>
<comment type="caution">
    <text evidence="2">The sequence shown here is derived from an EMBL/GenBank/DDBJ whole genome shotgun (WGS) entry which is preliminary data.</text>
</comment>
<proteinExistence type="predicted"/>
<evidence type="ECO:0000313" key="2">
    <source>
        <dbReference type="EMBL" id="CAH1978034.1"/>
    </source>
</evidence>
<dbReference type="Pfam" id="PF05746">
    <property type="entry name" value="DALR_1"/>
    <property type="match status" value="1"/>
</dbReference>
<dbReference type="InterPro" id="IPR008909">
    <property type="entry name" value="DALR_anticod-bd"/>
</dbReference>
<dbReference type="PANTHER" id="PTHR16043">
    <property type="entry name" value="DALRD3 PROTEIN"/>
    <property type="match status" value="1"/>
</dbReference>
<dbReference type="PANTHER" id="PTHR16043:SF1">
    <property type="entry name" value="DALR ANTICODON-BINDING DOMAIN-CONTAINING PROTEIN 3"/>
    <property type="match status" value="1"/>
</dbReference>
<dbReference type="GO" id="GO:0000049">
    <property type="term" value="F:tRNA binding"/>
    <property type="evidence" value="ECO:0007669"/>
    <property type="project" value="TreeGrafter"/>
</dbReference>
<evidence type="ECO:0000259" key="1">
    <source>
        <dbReference type="SMART" id="SM00836"/>
    </source>
</evidence>
<dbReference type="Gene3D" id="1.10.730.10">
    <property type="entry name" value="Isoleucyl-tRNA Synthetase, Domain 1"/>
    <property type="match status" value="1"/>
</dbReference>
<dbReference type="Proteomes" id="UP001152888">
    <property type="component" value="Unassembled WGS sequence"/>
</dbReference>
<dbReference type="GO" id="GO:0006420">
    <property type="term" value="P:arginyl-tRNA aminoacylation"/>
    <property type="evidence" value="ECO:0007669"/>
    <property type="project" value="InterPro"/>
</dbReference>
<dbReference type="InterPro" id="IPR037380">
    <property type="entry name" value="DALRD3"/>
</dbReference>
<feature type="domain" description="DALR anticodon binding" evidence="1">
    <location>
        <begin position="279"/>
        <end position="414"/>
    </location>
</feature>
<protein>
    <recommendedName>
        <fullName evidence="1">DALR anticodon binding domain-containing protein</fullName>
    </recommendedName>
</protein>